<accession>A2Q2R7</accession>
<dbReference type="AlphaFoldDB" id="A2Q2R7"/>
<gene>
    <name evidence="1" type="ORF">MtrDRAFT_AC151524g35v2</name>
</gene>
<sequence length="57" mass="6621">MREPSGTLAIIPLQFLEIYHKFMFQLPLSEINCIRKDDRVINKYNSTGGGIDLNRPR</sequence>
<protein>
    <submittedName>
        <fullName evidence="1">Uncharacterized protein</fullName>
    </submittedName>
</protein>
<reference evidence="1" key="2">
    <citation type="submission" date="2007-03" db="EMBL/GenBank/DDBJ databases">
        <authorList>
            <consortium name="The International Medicago Genome Annotation Group"/>
        </authorList>
    </citation>
    <scope>NUCLEOTIDE SEQUENCE</scope>
</reference>
<organism evidence="1">
    <name type="scientific">Medicago truncatula</name>
    <name type="common">Barrel medic</name>
    <name type="synonym">Medicago tribuloides</name>
    <dbReference type="NCBI Taxonomy" id="3880"/>
    <lineage>
        <taxon>Eukaryota</taxon>
        <taxon>Viridiplantae</taxon>
        <taxon>Streptophyta</taxon>
        <taxon>Embryophyta</taxon>
        <taxon>Tracheophyta</taxon>
        <taxon>Spermatophyta</taxon>
        <taxon>Magnoliopsida</taxon>
        <taxon>eudicotyledons</taxon>
        <taxon>Gunneridae</taxon>
        <taxon>Pentapetalae</taxon>
        <taxon>rosids</taxon>
        <taxon>fabids</taxon>
        <taxon>Fabales</taxon>
        <taxon>Fabaceae</taxon>
        <taxon>Papilionoideae</taxon>
        <taxon>50 kb inversion clade</taxon>
        <taxon>NPAAA clade</taxon>
        <taxon>Hologalegina</taxon>
        <taxon>IRL clade</taxon>
        <taxon>Trifolieae</taxon>
        <taxon>Medicago</taxon>
    </lineage>
</organism>
<name>A2Q2R7_MEDTR</name>
<reference evidence="1" key="1">
    <citation type="submission" date="2004-12" db="EMBL/GenBank/DDBJ databases">
        <authorList>
            <person name="Town C.D."/>
        </authorList>
    </citation>
    <scope>NUCLEOTIDE SEQUENCE</scope>
</reference>
<evidence type="ECO:0000313" key="1">
    <source>
        <dbReference type="EMBL" id="ABN07943.1"/>
    </source>
</evidence>
<dbReference type="EMBL" id="AC151524">
    <property type="protein sequence ID" value="ABN07943.1"/>
    <property type="molecule type" value="Genomic_DNA"/>
</dbReference>
<proteinExistence type="predicted"/>